<gene>
    <name evidence="1" type="primary">CNTD1</name>
</gene>
<dbReference type="Ensembl" id="ENSLACT00000000209.1">
    <property type="protein sequence ID" value="ENSLACP00000000207.1"/>
    <property type="gene ID" value="ENSLACG00000000187.1"/>
</dbReference>
<evidence type="ECO:0000313" key="1">
    <source>
        <dbReference type="Ensembl" id="ENSLACP00000000207.1"/>
    </source>
</evidence>
<keyword evidence="2" id="KW-1185">Reference proteome</keyword>
<dbReference type="EMBL" id="AFYH01167362">
    <property type="status" value="NOT_ANNOTATED_CDS"/>
    <property type="molecule type" value="Genomic_DNA"/>
</dbReference>
<dbReference type="PANTHER" id="PTHR21615:SF2">
    <property type="entry name" value="CYCLIN N-TERMINAL DOMAIN-CONTAINING PROTEIN 1"/>
    <property type="match status" value="1"/>
</dbReference>
<dbReference type="OMA" id="CFKETRI"/>
<name>H2ZS36_LATCH</name>
<dbReference type="CDD" id="cd20541">
    <property type="entry name" value="CYCLIN_CNTD1"/>
    <property type="match status" value="1"/>
</dbReference>
<dbReference type="GO" id="GO:0007131">
    <property type="term" value="P:reciprocal meiotic recombination"/>
    <property type="evidence" value="ECO:0007669"/>
    <property type="project" value="TreeGrafter"/>
</dbReference>
<dbReference type="STRING" id="7897.ENSLACP00000000207"/>
<dbReference type="Proteomes" id="UP000008672">
    <property type="component" value="Unassembled WGS sequence"/>
</dbReference>
<dbReference type="HOGENOM" id="CLU_072822_0_0_1"/>
<dbReference type="InterPro" id="IPR036915">
    <property type="entry name" value="Cyclin-like_sf"/>
</dbReference>
<reference evidence="1" key="3">
    <citation type="submission" date="2025-09" db="UniProtKB">
        <authorList>
            <consortium name="Ensembl"/>
        </authorList>
    </citation>
    <scope>IDENTIFICATION</scope>
</reference>
<accession>H2ZS36</accession>
<dbReference type="FunCoup" id="H2ZS36">
    <property type="interactions" value="100"/>
</dbReference>
<dbReference type="Bgee" id="ENSLACG00000000187">
    <property type="expression patterns" value="Expressed in muscle tissue and 4 other cell types or tissues"/>
</dbReference>
<dbReference type="PANTHER" id="PTHR21615">
    <property type="entry name" value="CYCLIN N-TERMINAL DOMAIN-CONTAINING PROTEIN 1"/>
    <property type="match status" value="1"/>
</dbReference>
<proteinExistence type="predicted"/>
<reference evidence="2" key="1">
    <citation type="submission" date="2011-08" db="EMBL/GenBank/DDBJ databases">
        <title>The draft genome of Latimeria chalumnae.</title>
        <authorList>
            <person name="Di Palma F."/>
            <person name="Alfoldi J."/>
            <person name="Johnson J."/>
            <person name="Berlin A."/>
            <person name="Gnerre S."/>
            <person name="Jaffe D."/>
            <person name="MacCallum I."/>
            <person name="Young S."/>
            <person name="Walker B.J."/>
            <person name="Lander E."/>
            <person name="Lindblad-Toh K."/>
        </authorList>
    </citation>
    <scope>NUCLEOTIDE SEQUENCE [LARGE SCALE GENOMIC DNA]</scope>
    <source>
        <strain evidence="2">Wild caught</strain>
    </source>
</reference>
<dbReference type="Gene3D" id="1.10.472.10">
    <property type="entry name" value="Cyclin-like"/>
    <property type="match status" value="1"/>
</dbReference>
<dbReference type="SUPFAM" id="SSF47954">
    <property type="entry name" value="Cyclin-like"/>
    <property type="match status" value="1"/>
</dbReference>
<protein>
    <submittedName>
        <fullName evidence="1">Cyclin N-terminal domain containing 1</fullName>
    </submittedName>
</protein>
<dbReference type="GO" id="GO:0035861">
    <property type="term" value="C:site of double-strand break"/>
    <property type="evidence" value="ECO:0007669"/>
    <property type="project" value="TreeGrafter"/>
</dbReference>
<dbReference type="InParanoid" id="H2ZS36"/>
<evidence type="ECO:0000313" key="2">
    <source>
        <dbReference type="Proteomes" id="UP000008672"/>
    </source>
</evidence>
<dbReference type="AlphaFoldDB" id="H2ZS36"/>
<dbReference type="GeneTree" id="ENSGT00440000033966"/>
<sequence length="274" mass="31372">LEFIFLLCDQFGLDQSAKYQAAEIQERFIIQHIEELYNSLSNTDKEQERKKKWGSLQVWLSENVMLRLVTCVQLASKLSIHYNIINNNAALKFLQFLGYSYSKEDILESELIVLKTLGFQVNIRSPFTHVETLLEVLGYNDSSVPVKFLYNICLKVLDLVYLQRDPIYECLLKTAIGNSTPNELQRSNFLSVKEDFMLLAVGIIATSAFVLNCTSWSQVIEHLSCITGITMESIMEFSHVILKHALGPAMHFKSLVKLYSLSFSPLRSYFTCLV</sequence>
<organism evidence="1 2">
    <name type="scientific">Latimeria chalumnae</name>
    <name type="common">Coelacanth</name>
    <dbReference type="NCBI Taxonomy" id="7897"/>
    <lineage>
        <taxon>Eukaryota</taxon>
        <taxon>Metazoa</taxon>
        <taxon>Chordata</taxon>
        <taxon>Craniata</taxon>
        <taxon>Vertebrata</taxon>
        <taxon>Euteleostomi</taxon>
        <taxon>Coelacanthiformes</taxon>
        <taxon>Coelacanthidae</taxon>
        <taxon>Latimeria</taxon>
    </lineage>
</organism>
<dbReference type="eggNOG" id="ENOG502QVK8">
    <property type="taxonomic scope" value="Eukaryota"/>
</dbReference>
<reference evidence="1" key="2">
    <citation type="submission" date="2025-08" db="UniProtKB">
        <authorList>
            <consortium name="Ensembl"/>
        </authorList>
    </citation>
    <scope>IDENTIFICATION</scope>
</reference>